<sequence>MENTRRKEKENEGVEEEKEKRGWRRSGGEERDEMDLEKKMEIYGDLELALNRRRKRERKLKKPRKTWSSGVGQVYIPGAADCPVCVIHSGLGRSPSLN</sequence>
<proteinExistence type="predicted"/>
<reference evidence="2" key="1">
    <citation type="journal article" date="2023" name="G3 (Bethesda)">
        <title>A reference genome for the long-term kleptoplast-retaining sea slug Elysia crispata morphotype clarki.</title>
        <authorList>
            <person name="Eastman K.E."/>
            <person name="Pendleton A.L."/>
            <person name="Shaikh M.A."/>
            <person name="Suttiyut T."/>
            <person name="Ogas R."/>
            <person name="Tomko P."/>
            <person name="Gavelis G."/>
            <person name="Widhalm J.R."/>
            <person name="Wisecaver J.H."/>
        </authorList>
    </citation>
    <scope>NUCLEOTIDE SEQUENCE</scope>
    <source>
        <strain evidence="2">ECLA1</strain>
    </source>
</reference>
<keyword evidence="3" id="KW-1185">Reference proteome</keyword>
<organism evidence="2 3">
    <name type="scientific">Elysia crispata</name>
    <name type="common">lettuce slug</name>
    <dbReference type="NCBI Taxonomy" id="231223"/>
    <lineage>
        <taxon>Eukaryota</taxon>
        <taxon>Metazoa</taxon>
        <taxon>Spiralia</taxon>
        <taxon>Lophotrochozoa</taxon>
        <taxon>Mollusca</taxon>
        <taxon>Gastropoda</taxon>
        <taxon>Heterobranchia</taxon>
        <taxon>Euthyneura</taxon>
        <taxon>Panpulmonata</taxon>
        <taxon>Sacoglossa</taxon>
        <taxon>Placobranchoidea</taxon>
        <taxon>Plakobranchidae</taxon>
        <taxon>Elysia</taxon>
    </lineage>
</organism>
<protein>
    <submittedName>
        <fullName evidence="2">Uncharacterized protein</fullName>
    </submittedName>
</protein>
<gene>
    <name evidence="2" type="ORF">RRG08_028172</name>
</gene>
<evidence type="ECO:0000256" key="1">
    <source>
        <dbReference type="SAM" id="MobiDB-lite"/>
    </source>
</evidence>
<name>A0AAE1DAG7_9GAST</name>
<evidence type="ECO:0000313" key="3">
    <source>
        <dbReference type="Proteomes" id="UP001283361"/>
    </source>
</evidence>
<accession>A0AAE1DAG7</accession>
<dbReference type="AlphaFoldDB" id="A0AAE1DAG7"/>
<dbReference type="EMBL" id="JAWDGP010004578">
    <property type="protein sequence ID" value="KAK3763262.1"/>
    <property type="molecule type" value="Genomic_DNA"/>
</dbReference>
<feature type="compositionally biased region" description="Basic and acidic residues" evidence="1">
    <location>
        <begin position="1"/>
        <end position="20"/>
    </location>
</feature>
<comment type="caution">
    <text evidence="2">The sequence shown here is derived from an EMBL/GenBank/DDBJ whole genome shotgun (WGS) entry which is preliminary data.</text>
</comment>
<dbReference type="Proteomes" id="UP001283361">
    <property type="component" value="Unassembled WGS sequence"/>
</dbReference>
<evidence type="ECO:0000313" key="2">
    <source>
        <dbReference type="EMBL" id="KAK3763262.1"/>
    </source>
</evidence>
<feature type="region of interest" description="Disordered" evidence="1">
    <location>
        <begin position="1"/>
        <end position="35"/>
    </location>
</feature>